<name>A0A9E2KR99_9LACO</name>
<dbReference type="AlphaFoldDB" id="A0A9E2KR99"/>
<gene>
    <name evidence="1" type="ORF">H9806_05550</name>
</gene>
<evidence type="ECO:0000313" key="2">
    <source>
        <dbReference type="Proteomes" id="UP000823844"/>
    </source>
</evidence>
<organism evidence="1 2">
    <name type="scientific">Candidatus Lactobacillus pullistercoris</name>
    <dbReference type="NCBI Taxonomy" id="2838636"/>
    <lineage>
        <taxon>Bacteria</taxon>
        <taxon>Bacillati</taxon>
        <taxon>Bacillota</taxon>
        <taxon>Bacilli</taxon>
        <taxon>Lactobacillales</taxon>
        <taxon>Lactobacillaceae</taxon>
        <taxon>Lactobacillus</taxon>
    </lineage>
</organism>
<comment type="caution">
    <text evidence="1">The sequence shown here is derived from an EMBL/GenBank/DDBJ whole genome shotgun (WGS) entry which is preliminary data.</text>
</comment>
<proteinExistence type="predicted"/>
<evidence type="ECO:0000313" key="1">
    <source>
        <dbReference type="EMBL" id="MBU3828581.1"/>
    </source>
</evidence>
<reference evidence="1" key="1">
    <citation type="journal article" date="2021" name="PeerJ">
        <title>Extensive microbial diversity within the chicken gut microbiome revealed by metagenomics and culture.</title>
        <authorList>
            <person name="Gilroy R."/>
            <person name="Ravi A."/>
            <person name="Getino M."/>
            <person name="Pursley I."/>
            <person name="Horton D.L."/>
            <person name="Alikhan N.F."/>
            <person name="Baker D."/>
            <person name="Gharbi K."/>
            <person name="Hall N."/>
            <person name="Watson M."/>
            <person name="Adriaenssens E.M."/>
            <person name="Foster-Nyarko E."/>
            <person name="Jarju S."/>
            <person name="Secka A."/>
            <person name="Antonio M."/>
            <person name="Oren A."/>
            <person name="Chaudhuri R.R."/>
            <person name="La Ragione R."/>
            <person name="Hildebrand F."/>
            <person name="Pallen M.J."/>
        </authorList>
    </citation>
    <scope>NUCLEOTIDE SEQUENCE</scope>
    <source>
        <strain evidence="1">F6-686</strain>
    </source>
</reference>
<sequence length="110" mass="13086">MAKKLKKYVISIIALFFLLLLSLFFKKIYTEYNLKKITQIQIQRDKFTSNKKTLAYLKRINKPKIDIDSDNQGSGNILYYVEKINGNYFDVTYIKSNEKIKLHSIFIHKK</sequence>
<dbReference type="EMBL" id="JAHLFT010000070">
    <property type="protein sequence ID" value="MBU3828581.1"/>
    <property type="molecule type" value="Genomic_DNA"/>
</dbReference>
<protein>
    <submittedName>
        <fullName evidence="1">Uncharacterized protein</fullName>
    </submittedName>
</protein>
<reference evidence="1" key="2">
    <citation type="submission" date="2021-04" db="EMBL/GenBank/DDBJ databases">
        <authorList>
            <person name="Gilroy R."/>
        </authorList>
    </citation>
    <scope>NUCLEOTIDE SEQUENCE</scope>
    <source>
        <strain evidence="1">F6-686</strain>
    </source>
</reference>
<dbReference type="Proteomes" id="UP000823844">
    <property type="component" value="Unassembled WGS sequence"/>
</dbReference>
<accession>A0A9E2KR99</accession>